<accession>A0A8H4NXR3</accession>
<gene>
    <name evidence="1" type="ORF">FALBO_16790</name>
</gene>
<reference evidence="1 2" key="1">
    <citation type="submission" date="2020-01" db="EMBL/GenBank/DDBJ databases">
        <title>Identification and distribution of gene clusters putatively required for synthesis of sphingolipid metabolism inhibitors in phylogenetically diverse species of the filamentous fungus Fusarium.</title>
        <authorList>
            <person name="Kim H.-S."/>
            <person name="Busman M."/>
            <person name="Brown D.W."/>
            <person name="Divon H."/>
            <person name="Uhlig S."/>
            <person name="Proctor R.H."/>
        </authorList>
    </citation>
    <scope>NUCLEOTIDE SEQUENCE [LARGE SCALE GENOMIC DNA]</scope>
    <source>
        <strain evidence="1 2">NRRL 20459</strain>
    </source>
</reference>
<proteinExistence type="predicted"/>
<evidence type="ECO:0000313" key="1">
    <source>
        <dbReference type="EMBL" id="KAF4448546.1"/>
    </source>
</evidence>
<dbReference type="EMBL" id="JAADYS010003298">
    <property type="protein sequence ID" value="KAF4448546.1"/>
    <property type="molecule type" value="Genomic_DNA"/>
</dbReference>
<keyword evidence="2" id="KW-1185">Reference proteome</keyword>
<organism evidence="1 2">
    <name type="scientific">Fusarium albosuccineum</name>
    <dbReference type="NCBI Taxonomy" id="1237068"/>
    <lineage>
        <taxon>Eukaryota</taxon>
        <taxon>Fungi</taxon>
        <taxon>Dikarya</taxon>
        <taxon>Ascomycota</taxon>
        <taxon>Pezizomycotina</taxon>
        <taxon>Sordariomycetes</taxon>
        <taxon>Hypocreomycetidae</taxon>
        <taxon>Hypocreales</taxon>
        <taxon>Nectriaceae</taxon>
        <taxon>Fusarium</taxon>
        <taxon>Fusarium decemcellulare species complex</taxon>
    </lineage>
</organism>
<sequence>MSAVSLHPTDNPDSLPAIRTELEAPRAQRYRHSAAPSSSLLPTVQLPVLKAVGYGRATALSLPLDTGLWRCHARTPAPEAANK</sequence>
<dbReference type="AlphaFoldDB" id="A0A8H4NXR3"/>
<protein>
    <submittedName>
        <fullName evidence="1">Uncharacterized protein</fullName>
    </submittedName>
</protein>
<evidence type="ECO:0000313" key="2">
    <source>
        <dbReference type="Proteomes" id="UP000554235"/>
    </source>
</evidence>
<name>A0A8H4NXR3_9HYPO</name>
<dbReference type="Proteomes" id="UP000554235">
    <property type="component" value="Unassembled WGS sequence"/>
</dbReference>
<comment type="caution">
    <text evidence="1">The sequence shown here is derived from an EMBL/GenBank/DDBJ whole genome shotgun (WGS) entry which is preliminary data.</text>
</comment>